<dbReference type="GO" id="GO:0047736">
    <property type="term" value="F:cellobiose epimerase activity"/>
    <property type="evidence" value="ECO:0007669"/>
    <property type="project" value="UniProtKB-EC"/>
</dbReference>
<evidence type="ECO:0000313" key="3">
    <source>
        <dbReference type="EMBL" id="QNT77807.1"/>
    </source>
</evidence>
<dbReference type="PANTHER" id="PTHR15108">
    <property type="entry name" value="N-ACYLGLUCOSAMINE-2-EPIMERASE"/>
    <property type="match status" value="1"/>
</dbReference>
<dbReference type="InterPro" id="IPR012341">
    <property type="entry name" value="6hp_glycosidase-like_sf"/>
</dbReference>
<dbReference type="RefSeq" id="WP_203414221.1">
    <property type="nucleotide sequence ID" value="NZ_CP060244.1"/>
</dbReference>
<evidence type="ECO:0000256" key="1">
    <source>
        <dbReference type="ARBA" id="ARBA00008558"/>
    </source>
</evidence>
<gene>
    <name evidence="3" type="ORF">JGUZn3_05610</name>
</gene>
<dbReference type="KEGG" id="ebla:JGUZn3_05610"/>
<dbReference type="GO" id="GO:0005975">
    <property type="term" value="P:carbohydrate metabolic process"/>
    <property type="evidence" value="ECO:0007669"/>
    <property type="project" value="InterPro"/>
</dbReference>
<dbReference type="AlphaFoldDB" id="A0A7H1NPU7"/>
<accession>A0A7H1NPU7</accession>
<reference evidence="3 4" key="1">
    <citation type="submission" date="2020-08" db="EMBL/GenBank/DDBJ databases">
        <title>Complete genome sequence of Entomobacter blattae G55GP.</title>
        <authorList>
            <person name="Poehlein A."/>
            <person name="Guzman J."/>
            <person name="Daniel R."/>
            <person name="Vilcinskas A."/>
        </authorList>
    </citation>
    <scope>NUCLEOTIDE SEQUENCE [LARGE SCALE GENOMIC DNA]</scope>
    <source>
        <strain evidence="3 4">G55GP</strain>
    </source>
</reference>
<dbReference type="SUPFAM" id="SSF48208">
    <property type="entry name" value="Six-hairpin glycosidases"/>
    <property type="match status" value="1"/>
</dbReference>
<evidence type="ECO:0000256" key="2">
    <source>
        <dbReference type="ARBA" id="ARBA00023235"/>
    </source>
</evidence>
<dbReference type="InterPro" id="IPR008928">
    <property type="entry name" value="6-hairpin_glycosidase_sf"/>
</dbReference>
<dbReference type="Pfam" id="PF07221">
    <property type="entry name" value="GlcNAc_2-epim"/>
    <property type="match status" value="1"/>
</dbReference>
<proteinExistence type="inferred from homology"/>
<protein>
    <submittedName>
        <fullName evidence="3">Cellobiose 2-epimerase</fullName>
        <ecNumber evidence="3">5.1.3.11</ecNumber>
    </submittedName>
</protein>
<dbReference type="Gene3D" id="1.50.10.10">
    <property type="match status" value="1"/>
</dbReference>
<dbReference type="EMBL" id="CP060244">
    <property type="protein sequence ID" value="QNT77807.1"/>
    <property type="molecule type" value="Genomic_DNA"/>
</dbReference>
<keyword evidence="2 3" id="KW-0413">Isomerase</keyword>
<dbReference type="Proteomes" id="UP000516349">
    <property type="component" value="Chromosome"/>
</dbReference>
<comment type="similarity">
    <text evidence="1">Belongs to the N-acylglucosamine 2-epimerase family.</text>
</comment>
<evidence type="ECO:0000313" key="4">
    <source>
        <dbReference type="Proteomes" id="UP000516349"/>
    </source>
</evidence>
<organism evidence="3 4">
    <name type="scientific">Entomobacter blattae</name>
    <dbReference type="NCBI Taxonomy" id="2762277"/>
    <lineage>
        <taxon>Bacteria</taxon>
        <taxon>Pseudomonadati</taxon>
        <taxon>Pseudomonadota</taxon>
        <taxon>Alphaproteobacteria</taxon>
        <taxon>Acetobacterales</taxon>
        <taxon>Acetobacteraceae</taxon>
        <taxon>Entomobacter</taxon>
    </lineage>
</organism>
<sequence length="402" mass="46670">MSTSESLQHILTQEISSLEECYRAFRSWLLDQAFPIWGTIGCDGDKDSPARFGAQEYLTLQGLPAHPPFKRLRVQARQLYSFVQASFLGWEEGRVRADGIYHFMQNAALPGGGWAKTLTPTGEILDKTADLYDIAFVIFSFSWYGRLTKKAEPIEKAQETIRWLYKTMQGQNGGFENTFPVGKESRQQNPHMHLLEAALALYEVTKNPVDLFFAEDLIDLFKMYLFNKKNHTLGEFFEKNWQPCRQQGHLVEPGHHYEWIWLLSEYSRLTRYSMLPYIERLYTFNSKFAIHPETGLIYDSVDNVGHVKKASSRLWVQTEALRAETAVYAFSSFPRDKVQHHIIQLVKALLFRYFHPQYCPAGMWADQLDEHHNPVGDKIPASSFYHIIAGYCELHKLMKDFF</sequence>
<dbReference type="InterPro" id="IPR010819">
    <property type="entry name" value="AGE/CE"/>
</dbReference>
<dbReference type="EC" id="5.1.3.11" evidence="3"/>
<name>A0A7H1NPU7_9PROT</name>
<keyword evidence="4" id="KW-1185">Reference proteome</keyword>